<evidence type="ECO:0008006" key="3">
    <source>
        <dbReference type="Google" id="ProtNLM"/>
    </source>
</evidence>
<keyword evidence="2" id="KW-1185">Reference proteome</keyword>
<comment type="caution">
    <text evidence="1">The sequence shown here is derived from an EMBL/GenBank/DDBJ whole genome shotgun (WGS) entry which is preliminary data.</text>
</comment>
<accession>A0ABU9XCJ7</accession>
<dbReference type="EMBL" id="JBDIML010000001">
    <property type="protein sequence ID" value="MEN2765982.1"/>
    <property type="molecule type" value="Genomic_DNA"/>
</dbReference>
<dbReference type="RefSeq" id="WP_345823448.1">
    <property type="nucleotide sequence ID" value="NZ_JBDIML010000001.1"/>
</dbReference>
<proteinExistence type="predicted"/>
<evidence type="ECO:0000313" key="2">
    <source>
        <dbReference type="Proteomes" id="UP001444625"/>
    </source>
</evidence>
<evidence type="ECO:0000313" key="1">
    <source>
        <dbReference type="EMBL" id="MEN2765982.1"/>
    </source>
</evidence>
<gene>
    <name evidence="1" type="ORF">ABC228_02195</name>
</gene>
<name>A0ABU9XCJ7_9BACI</name>
<sequence length="67" mass="7616">MMRIIFILSGVIAAISVLYKWRYKLMNAVLAVSFLRRIAVSASMRMPSIRKNILPSLFNQSTNSPTQ</sequence>
<reference evidence="1 2" key="1">
    <citation type="submission" date="2024-05" db="EMBL/GenBank/DDBJ databases">
        <authorList>
            <person name="Haq I."/>
            <person name="Ullah Z."/>
            <person name="Ahmad R."/>
            <person name="Li M."/>
            <person name="Tong Y."/>
        </authorList>
    </citation>
    <scope>NUCLEOTIDE SEQUENCE [LARGE SCALE GENOMIC DNA]</scope>
    <source>
        <strain evidence="1 2">16A2E</strain>
    </source>
</reference>
<protein>
    <recommendedName>
        <fullName evidence="3">Secreted protein</fullName>
    </recommendedName>
</protein>
<dbReference type="Proteomes" id="UP001444625">
    <property type="component" value="Unassembled WGS sequence"/>
</dbReference>
<organism evidence="1 2">
    <name type="scientific">Ornithinibacillus xuwenensis</name>
    <dbReference type="NCBI Taxonomy" id="3144668"/>
    <lineage>
        <taxon>Bacteria</taxon>
        <taxon>Bacillati</taxon>
        <taxon>Bacillota</taxon>
        <taxon>Bacilli</taxon>
        <taxon>Bacillales</taxon>
        <taxon>Bacillaceae</taxon>
        <taxon>Ornithinibacillus</taxon>
    </lineage>
</organism>